<name>A0A150P679_SORCE</name>
<evidence type="ECO:0000313" key="3">
    <source>
        <dbReference type="Proteomes" id="UP000075420"/>
    </source>
</evidence>
<comment type="caution">
    <text evidence="2">The sequence shown here is derived from an EMBL/GenBank/DDBJ whole genome shotgun (WGS) entry which is preliminary data.</text>
</comment>
<dbReference type="AlphaFoldDB" id="A0A150P679"/>
<evidence type="ECO:0000313" key="2">
    <source>
        <dbReference type="EMBL" id="KYF51183.1"/>
    </source>
</evidence>
<feature type="compositionally biased region" description="Basic and acidic residues" evidence="1">
    <location>
        <begin position="8"/>
        <end position="18"/>
    </location>
</feature>
<proteinExistence type="predicted"/>
<gene>
    <name evidence="2" type="ORF">BE08_45885</name>
</gene>
<feature type="region of interest" description="Disordered" evidence="1">
    <location>
        <begin position="1"/>
        <end position="69"/>
    </location>
</feature>
<accession>A0A150P679</accession>
<feature type="compositionally biased region" description="Basic and acidic residues" evidence="1">
    <location>
        <begin position="58"/>
        <end position="69"/>
    </location>
</feature>
<protein>
    <submittedName>
        <fullName evidence="2">Uncharacterized protein</fullName>
    </submittedName>
</protein>
<dbReference type="EMBL" id="JELY01002947">
    <property type="protein sequence ID" value="KYF51183.1"/>
    <property type="molecule type" value="Genomic_DNA"/>
</dbReference>
<feature type="compositionally biased region" description="Low complexity" evidence="1">
    <location>
        <begin position="19"/>
        <end position="31"/>
    </location>
</feature>
<organism evidence="2 3">
    <name type="scientific">Sorangium cellulosum</name>
    <name type="common">Polyangium cellulosum</name>
    <dbReference type="NCBI Taxonomy" id="56"/>
    <lineage>
        <taxon>Bacteria</taxon>
        <taxon>Pseudomonadati</taxon>
        <taxon>Myxococcota</taxon>
        <taxon>Polyangia</taxon>
        <taxon>Polyangiales</taxon>
        <taxon>Polyangiaceae</taxon>
        <taxon>Sorangium</taxon>
    </lineage>
</organism>
<reference evidence="2 3" key="1">
    <citation type="submission" date="2014-02" db="EMBL/GenBank/DDBJ databases">
        <title>The small core and large imbalanced accessory genome model reveals a collaborative survival strategy of Sorangium cellulosum strains in nature.</title>
        <authorList>
            <person name="Han K."/>
            <person name="Peng R."/>
            <person name="Blom J."/>
            <person name="Li Y.-Z."/>
        </authorList>
    </citation>
    <scope>NUCLEOTIDE SEQUENCE [LARGE SCALE GENOMIC DNA]</scope>
    <source>
        <strain evidence="2 3">So0157-25</strain>
    </source>
</reference>
<evidence type="ECO:0000256" key="1">
    <source>
        <dbReference type="SAM" id="MobiDB-lite"/>
    </source>
</evidence>
<sequence length="69" mass="7346">MGVTSVQRTDRTARRDARSAGAASGSRGSSPRRADLGQPGETVRRAAHRRDALPGAPRGERGFTTEISR</sequence>
<dbReference type="Proteomes" id="UP000075420">
    <property type="component" value="Unassembled WGS sequence"/>
</dbReference>